<dbReference type="STRING" id="1549855.AY555_03570"/>
<dbReference type="Pfam" id="PF13231">
    <property type="entry name" value="PMT_2"/>
    <property type="match status" value="1"/>
</dbReference>
<dbReference type="KEGG" id="hjo:AY555_03570"/>
<name>A0A143DH51_9PROT</name>
<feature type="transmembrane region" description="Helical" evidence="8">
    <location>
        <begin position="143"/>
        <end position="161"/>
    </location>
</feature>
<proteinExistence type="predicted"/>
<keyword evidence="6 8" id="KW-1133">Transmembrane helix</keyword>
<dbReference type="InterPro" id="IPR050297">
    <property type="entry name" value="LipidA_mod_glycosyltrf_83"/>
</dbReference>
<dbReference type="AlphaFoldDB" id="A0A143DH51"/>
<dbReference type="PANTHER" id="PTHR33908:SF3">
    <property type="entry name" value="UNDECAPRENYL PHOSPHATE-ALPHA-4-AMINO-4-DEOXY-L-ARABINOSE ARABINOSYL TRANSFERASE"/>
    <property type="match status" value="1"/>
</dbReference>
<dbReference type="Proteomes" id="UP000076066">
    <property type="component" value="Chromosome"/>
</dbReference>
<dbReference type="RefSeq" id="WP_066136471.1">
    <property type="nucleotide sequence ID" value="NZ_CP014525.1"/>
</dbReference>
<evidence type="ECO:0000256" key="2">
    <source>
        <dbReference type="ARBA" id="ARBA00022475"/>
    </source>
</evidence>
<feature type="transmembrane region" description="Helical" evidence="8">
    <location>
        <begin position="418"/>
        <end position="437"/>
    </location>
</feature>
<evidence type="ECO:0000256" key="4">
    <source>
        <dbReference type="ARBA" id="ARBA00022679"/>
    </source>
</evidence>
<reference evidence="10 11" key="1">
    <citation type="submission" date="2016-02" db="EMBL/GenBank/DDBJ databases">
        <title>Complete Genome of H5569, the type strain of the newly described species Haematospirillium jordaniae.</title>
        <authorList>
            <person name="Nicholson A.C."/>
            <person name="Humrighouse B.W."/>
            <person name="Loparov V."/>
            <person name="McQuiston J.R."/>
        </authorList>
    </citation>
    <scope>NUCLEOTIDE SEQUENCE [LARGE SCALE GENOMIC DNA]</scope>
    <source>
        <strain evidence="10 11">H5569</strain>
    </source>
</reference>
<feature type="domain" description="Glycosyltransferase RgtA/B/C/D-like" evidence="9">
    <location>
        <begin position="64"/>
        <end position="233"/>
    </location>
</feature>
<protein>
    <recommendedName>
        <fullName evidence="9">Glycosyltransferase RgtA/B/C/D-like domain-containing protein</fullName>
    </recommendedName>
</protein>
<comment type="subcellular location">
    <subcellularLocation>
        <location evidence="1">Cell membrane</location>
        <topology evidence="1">Multi-pass membrane protein</topology>
    </subcellularLocation>
</comment>
<evidence type="ECO:0000256" key="5">
    <source>
        <dbReference type="ARBA" id="ARBA00022692"/>
    </source>
</evidence>
<dbReference type="OrthoDB" id="9810951at2"/>
<organism evidence="10 11">
    <name type="scientific">Haematospirillum jordaniae</name>
    <dbReference type="NCBI Taxonomy" id="1549855"/>
    <lineage>
        <taxon>Bacteria</taxon>
        <taxon>Pseudomonadati</taxon>
        <taxon>Pseudomonadota</taxon>
        <taxon>Alphaproteobacteria</taxon>
        <taxon>Rhodospirillales</taxon>
        <taxon>Novispirillaceae</taxon>
        <taxon>Haematospirillum</taxon>
    </lineage>
</organism>
<dbReference type="GO" id="GO:0010041">
    <property type="term" value="P:response to iron(III) ion"/>
    <property type="evidence" value="ECO:0007669"/>
    <property type="project" value="TreeGrafter"/>
</dbReference>
<evidence type="ECO:0000256" key="1">
    <source>
        <dbReference type="ARBA" id="ARBA00004651"/>
    </source>
</evidence>
<keyword evidence="2" id="KW-1003">Cell membrane</keyword>
<sequence length="549" mass="59354">MQALLSGIRPWVTLTLLCCALYLPSMATLPVMDRDEARFVQATRQMAESNDYIVVRFQDELRAKKPVGIYWLQAAAVNLFSHPADTAAWPYRVPSFVAALATVLLVFRFGSSLFDRRTGFVGALVMASSLLLFSESHLAKTDAVLLALTTAVMGGMGMVYMQSCGGKAAPSWVSPALWLAMGAAILVKGPVTPMIAILASMTLCLADRKASWLHGLRPVMGVVLSIAMVAPWMAAVSAETEGTFITRAIQEDLIPKLLGGQESHGAPPGYYLLLVGITLWPGSLFLWPAVWRSWKERALPGLRFLLAWTIPAWLVMELIPTKLPHYTLPLYPPLALMIATTVLAVRDSTRVDLSRLAPMLWYGVWSLLGLGLAGAAIALPIYLEGELLLWSLLPAVALGGVMALVWRSIMRQHFLPALVFAMAGAAVAFTLIMNTVLPNLKSLWISQEIASAIDRYAPGKRLAAAGYHEPSLVFLCGTETLLQDGAGAAHSLMQGTAGAAAIEEKELPAFLSVASRQPDIQEATTISGLNYSRGKPVVLHIFIKGKIPE</sequence>
<evidence type="ECO:0000256" key="3">
    <source>
        <dbReference type="ARBA" id="ARBA00022676"/>
    </source>
</evidence>
<keyword evidence="11" id="KW-1185">Reference proteome</keyword>
<feature type="transmembrane region" description="Helical" evidence="8">
    <location>
        <begin position="387"/>
        <end position="406"/>
    </location>
</feature>
<dbReference type="EMBL" id="CP014525">
    <property type="protein sequence ID" value="AMW35518.1"/>
    <property type="molecule type" value="Genomic_DNA"/>
</dbReference>
<evidence type="ECO:0000256" key="7">
    <source>
        <dbReference type="ARBA" id="ARBA00023136"/>
    </source>
</evidence>
<feature type="transmembrane region" description="Helical" evidence="8">
    <location>
        <begin position="219"/>
        <end position="238"/>
    </location>
</feature>
<keyword evidence="5 8" id="KW-0812">Transmembrane</keyword>
<keyword evidence="3" id="KW-0328">Glycosyltransferase</keyword>
<dbReference type="GO" id="GO:0016763">
    <property type="term" value="F:pentosyltransferase activity"/>
    <property type="evidence" value="ECO:0007669"/>
    <property type="project" value="TreeGrafter"/>
</dbReference>
<feature type="transmembrane region" description="Helical" evidence="8">
    <location>
        <begin position="89"/>
        <end position="107"/>
    </location>
</feature>
<dbReference type="GO" id="GO:0005886">
    <property type="term" value="C:plasma membrane"/>
    <property type="evidence" value="ECO:0007669"/>
    <property type="project" value="UniProtKB-SubCell"/>
</dbReference>
<evidence type="ECO:0000313" key="11">
    <source>
        <dbReference type="Proteomes" id="UP000076066"/>
    </source>
</evidence>
<gene>
    <name evidence="10" type="ORF">AY555_03570</name>
</gene>
<keyword evidence="4" id="KW-0808">Transferase</keyword>
<dbReference type="InterPro" id="IPR038731">
    <property type="entry name" value="RgtA/B/C-like"/>
</dbReference>
<feature type="transmembrane region" description="Helical" evidence="8">
    <location>
        <begin position="302"/>
        <end position="320"/>
    </location>
</feature>
<keyword evidence="7 8" id="KW-0472">Membrane</keyword>
<feature type="transmembrane region" description="Helical" evidence="8">
    <location>
        <begin position="326"/>
        <end position="345"/>
    </location>
</feature>
<feature type="transmembrane region" description="Helical" evidence="8">
    <location>
        <begin position="357"/>
        <end position="381"/>
    </location>
</feature>
<dbReference type="GeneID" id="53316227"/>
<dbReference type="PANTHER" id="PTHR33908">
    <property type="entry name" value="MANNOSYLTRANSFERASE YKCB-RELATED"/>
    <property type="match status" value="1"/>
</dbReference>
<accession>A0A143DH51</accession>
<evidence type="ECO:0000256" key="8">
    <source>
        <dbReference type="SAM" id="Phobius"/>
    </source>
</evidence>
<evidence type="ECO:0000259" key="9">
    <source>
        <dbReference type="Pfam" id="PF13231"/>
    </source>
</evidence>
<evidence type="ECO:0000313" key="10">
    <source>
        <dbReference type="EMBL" id="AMW35518.1"/>
    </source>
</evidence>
<evidence type="ECO:0000256" key="6">
    <source>
        <dbReference type="ARBA" id="ARBA00022989"/>
    </source>
</evidence>
<feature type="transmembrane region" description="Helical" evidence="8">
    <location>
        <begin position="270"/>
        <end position="290"/>
    </location>
</feature>
<dbReference type="GO" id="GO:0009103">
    <property type="term" value="P:lipopolysaccharide biosynthetic process"/>
    <property type="evidence" value="ECO:0007669"/>
    <property type="project" value="TreeGrafter"/>
</dbReference>